<organism evidence="3">
    <name type="scientific">Acididesulfobacillus acetoxydans</name>
    <dbReference type="NCBI Taxonomy" id="1561005"/>
    <lineage>
        <taxon>Bacteria</taxon>
        <taxon>Bacillati</taxon>
        <taxon>Bacillota</taxon>
        <taxon>Clostridia</taxon>
        <taxon>Eubacteriales</taxon>
        <taxon>Peptococcaceae</taxon>
        <taxon>Acididesulfobacillus</taxon>
    </lineage>
</organism>
<keyword evidence="1" id="KW-1133">Transmembrane helix</keyword>
<dbReference type="Gene3D" id="3.90.550.10">
    <property type="entry name" value="Spore Coat Polysaccharide Biosynthesis Protein SpsA, Chain A"/>
    <property type="match status" value="1"/>
</dbReference>
<reference evidence="3" key="2">
    <citation type="submission" date="2020-01" db="EMBL/GenBank/DDBJ databases">
        <authorList>
            <person name="Hornung B."/>
        </authorList>
    </citation>
    <scope>NUCLEOTIDE SEQUENCE</scope>
    <source>
        <strain evidence="3">PacBioINE</strain>
    </source>
</reference>
<dbReference type="AlphaFoldDB" id="A0A8S0WKS4"/>
<feature type="domain" description="Glycosyltransferase 2-like" evidence="2">
    <location>
        <begin position="5"/>
        <end position="127"/>
    </location>
</feature>
<reference evidence="4" key="1">
    <citation type="submission" date="2014-11" db="EMBL/GenBank/DDBJ databases">
        <authorList>
            <person name="Hornung B.V."/>
        </authorList>
    </citation>
    <scope>NUCLEOTIDE SEQUENCE</scope>
    <source>
        <strain evidence="4">INE</strain>
    </source>
</reference>
<dbReference type="EMBL" id="CDGJ01000065">
    <property type="protein sequence ID" value="CEJ07759.1"/>
    <property type="molecule type" value="Genomic_DNA"/>
</dbReference>
<dbReference type="PANTHER" id="PTHR48090">
    <property type="entry name" value="UNDECAPRENYL-PHOSPHATE 4-DEOXY-4-FORMAMIDO-L-ARABINOSE TRANSFERASE-RELATED"/>
    <property type="match status" value="1"/>
</dbReference>
<dbReference type="GO" id="GO:0016740">
    <property type="term" value="F:transferase activity"/>
    <property type="evidence" value="ECO:0007669"/>
    <property type="project" value="UniProtKB-KW"/>
</dbReference>
<feature type="transmembrane region" description="Helical" evidence="1">
    <location>
        <begin position="225"/>
        <end position="251"/>
    </location>
</feature>
<dbReference type="InterPro" id="IPR050256">
    <property type="entry name" value="Glycosyltransferase_2"/>
</dbReference>
<keyword evidence="1" id="KW-0472">Membrane</keyword>
<dbReference type="Pfam" id="PF00535">
    <property type="entry name" value="Glycos_transf_2"/>
    <property type="match status" value="1"/>
</dbReference>
<evidence type="ECO:0000256" key="1">
    <source>
        <dbReference type="SAM" id="Phobius"/>
    </source>
</evidence>
<dbReference type="Proteomes" id="UP000836597">
    <property type="component" value="Chromosome"/>
</dbReference>
<dbReference type="KEGG" id="aacx:DEACI_0190"/>
<evidence type="ECO:0000313" key="3">
    <source>
        <dbReference type="EMBL" id="CAA7599564.1"/>
    </source>
</evidence>
<dbReference type="RefSeq" id="WP_240983352.1">
    <property type="nucleotide sequence ID" value="NZ_CDGJ01000065.1"/>
</dbReference>
<evidence type="ECO:0000313" key="5">
    <source>
        <dbReference type="Proteomes" id="UP001071230"/>
    </source>
</evidence>
<keyword evidence="1" id="KW-0812">Transmembrane</keyword>
<dbReference type="InterPro" id="IPR001173">
    <property type="entry name" value="Glyco_trans_2-like"/>
</dbReference>
<dbReference type="PANTHER" id="PTHR48090:SF7">
    <property type="entry name" value="RFBJ PROTEIN"/>
    <property type="match status" value="1"/>
</dbReference>
<keyword evidence="5" id="KW-1185">Reference proteome</keyword>
<dbReference type="Proteomes" id="UP001071230">
    <property type="component" value="Unassembled WGS sequence"/>
</dbReference>
<sequence>MEIAVLIPCYNEELTICRVVKSFNEVLPMARVYVYDNNSTDKTKIVATECGAIVKSETQQGKGNVVRRMFRDIEADYYVLVDGDDTYDASVAADMVEIAREEQCDFVNAVRINDQEDAYRAGHKIGNRLLTGSVRFLFGSRVEDMLSGYKVLSKRFVKSFPLLSSGFEIETELAVHALILGVPIAHVYGDYRGRPDGSSSKLRTYRDGVRILTLIINLFKQERPLAFFGILGSILLIVACGMVFPVVITYLQTGLVPRLPTAILSMGIMLSAFLSFTCGIILDTVTRGRREARMLQYLSIKGYSD</sequence>
<dbReference type="CDD" id="cd04179">
    <property type="entry name" value="DPM_DPG-synthase_like"/>
    <property type="match status" value="1"/>
</dbReference>
<name>A0A8S0WKS4_9FIRM</name>
<evidence type="ECO:0000313" key="4">
    <source>
        <dbReference type="EMBL" id="CEJ07759.1"/>
    </source>
</evidence>
<dbReference type="EMBL" id="LR746496">
    <property type="protein sequence ID" value="CAA7599564.1"/>
    <property type="molecule type" value="Genomic_DNA"/>
</dbReference>
<accession>A0A8S0WKS4</accession>
<dbReference type="InterPro" id="IPR029044">
    <property type="entry name" value="Nucleotide-diphossugar_trans"/>
</dbReference>
<feature type="transmembrane region" description="Helical" evidence="1">
    <location>
        <begin position="263"/>
        <end position="285"/>
    </location>
</feature>
<protein>
    <submittedName>
        <fullName evidence="4">Glycosyl transferase 2</fullName>
    </submittedName>
    <submittedName>
        <fullName evidence="3">Glycosyl transferase family 2</fullName>
    </submittedName>
</protein>
<keyword evidence="3" id="KW-0808">Transferase</keyword>
<evidence type="ECO:0000259" key="2">
    <source>
        <dbReference type="Pfam" id="PF00535"/>
    </source>
</evidence>
<proteinExistence type="predicted"/>
<dbReference type="SUPFAM" id="SSF53448">
    <property type="entry name" value="Nucleotide-diphospho-sugar transferases"/>
    <property type="match status" value="1"/>
</dbReference>
<gene>
    <name evidence="3" type="ORF">DEACI_0190</name>
    <name evidence="4" type="ORF">DEACI_2225</name>
</gene>